<evidence type="ECO:0000313" key="2">
    <source>
        <dbReference type="EMBL" id="KLO07094.1"/>
    </source>
</evidence>
<feature type="compositionally biased region" description="Basic and acidic residues" evidence="1">
    <location>
        <begin position="218"/>
        <end position="227"/>
    </location>
</feature>
<feature type="compositionally biased region" description="Low complexity" evidence="1">
    <location>
        <begin position="104"/>
        <end position="140"/>
    </location>
</feature>
<evidence type="ECO:0000256" key="1">
    <source>
        <dbReference type="SAM" id="MobiDB-lite"/>
    </source>
</evidence>
<gene>
    <name evidence="2" type="ORF">SCHPADRAFT_932665</name>
</gene>
<protein>
    <submittedName>
        <fullName evidence="2">Uncharacterized protein</fullName>
    </submittedName>
</protein>
<organism evidence="2 3">
    <name type="scientific">Schizopora paradoxa</name>
    <dbReference type="NCBI Taxonomy" id="27342"/>
    <lineage>
        <taxon>Eukaryota</taxon>
        <taxon>Fungi</taxon>
        <taxon>Dikarya</taxon>
        <taxon>Basidiomycota</taxon>
        <taxon>Agaricomycotina</taxon>
        <taxon>Agaricomycetes</taxon>
        <taxon>Hymenochaetales</taxon>
        <taxon>Schizoporaceae</taxon>
        <taxon>Schizopora</taxon>
    </lineage>
</organism>
<feature type="compositionally biased region" description="Polar residues" evidence="1">
    <location>
        <begin position="145"/>
        <end position="154"/>
    </location>
</feature>
<proteinExistence type="predicted"/>
<dbReference type="AlphaFoldDB" id="A0A0H2R5H0"/>
<sequence>MNATTTLNSVFKRCIQNSNALRTRAFSASVSARQDAEPQTRGIPLALDFGGISIGANAPFARRLAVNRLASAPRTSDNAGRKPSEAKSLNPQMRTANADRPRRPNTNNNRSNNAQSNTRSQTQRNRPSNHSSSNSPRTTPLPNGGSESLRASSSGERRAPKDRKEIYKTNIEANSEKRLATPRAPQQQPRNSNATKTPERGAARGRTDRVKQTPGEQRGSERAERRGGGRVRSNRRRNKAEATAEAPDAHADVDSRLRPVIPSFPAMDRALLSAPLESKTQPPATAVGSSSLLQSSSYDKFRITNTIRPTLVRYPNIVATARLALSRHRIIRFQDRNHALRVVKKLAEKSRSFTKVQAN</sequence>
<dbReference type="InParanoid" id="A0A0H2R5H0"/>
<dbReference type="Proteomes" id="UP000053477">
    <property type="component" value="Unassembled WGS sequence"/>
</dbReference>
<feature type="compositionally biased region" description="Polar residues" evidence="1">
    <location>
        <begin position="184"/>
        <end position="196"/>
    </location>
</feature>
<dbReference type="EMBL" id="KQ086161">
    <property type="protein sequence ID" value="KLO07094.1"/>
    <property type="molecule type" value="Genomic_DNA"/>
</dbReference>
<keyword evidence="3" id="KW-1185">Reference proteome</keyword>
<feature type="compositionally biased region" description="Basic residues" evidence="1">
    <location>
        <begin position="228"/>
        <end position="238"/>
    </location>
</feature>
<name>A0A0H2R5H0_9AGAM</name>
<feature type="compositionally biased region" description="Basic and acidic residues" evidence="1">
    <location>
        <begin position="155"/>
        <end position="167"/>
    </location>
</feature>
<reference evidence="2 3" key="1">
    <citation type="submission" date="2015-04" db="EMBL/GenBank/DDBJ databases">
        <title>Complete genome sequence of Schizopora paradoxa KUC8140, a cosmopolitan wood degrader in East Asia.</title>
        <authorList>
            <consortium name="DOE Joint Genome Institute"/>
            <person name="Min B."/>
            <person name="Park H."/>
            <person name="Jang Y."/>
            <person name="Kim J.-J."/>
            <person name="Kim K.H."/>
            <person name="Pangilinan J."/>
            <person name="Lipzen A."/>
            <person name="Riley R."/>
            <person name="Grigoriev I.V."/>
            <person name="Spatafora J.W."/>
            <person name="Choi I.-G."/>
        </authorList>
    </citation>
    <scope>NUCLEOTIDE SEQUENCE [LARGE SCALE GENOMIC DNA]</scope>
    <source>
        <strain evidence="2 3">KUC8140</strain>
    </source>
</reference>
<accession>A0A0H2R5H0</accession>
<feature type="region of interest" description="Disordered" evidence="1">
    <location>
        <begin position="72"/>
        <end position="256"/>
    </location>
</feature>
<feature type="compositionally biased region" description="Basic and acidic residues" evidence="1">
    <location>
        <begin position="239"/>
        <end position="256"/>
    </location>
</feature>
<evidence type="ECO:0000313" key="3">
    <source>
        <dbReference type="Proteomes" id="UP000053477"/>
    </source>
</evidence>
<feature type="compositionally biased region" description="Basic and acidic residues" evidence="1">
    <location>
        <begin position="197"/>
        <end position="211"/>
    </location>
</feature>